<feature type="domain" description="Solute-binding protein family 3/N-terminal" evidence="2">
    <location>
        <begin position="53"/>
        <end position="279"/>
    </location>
</feature>
<dbReference type="InterPro" id="IPR014337">
    <property type="entry name" value="Ectoine_EhuB"/>
</dbReference>
<reference evidence="3 4" key="1">
    <citation type="submission" date="2017-07" db="EMBL/GenBank/DDBJ databases">
        <title>Draft whole genome sequences of clinical Proprionibacteriaceae strains.</title>
        <authorList>
            <person name="Bernier A.-M."/>
            <person name="Bernard K."/>
            <person name="Domingo M.-C."/>
        </authorList>
    </citation>
    <scope>NUCLEOTIDE SEQUENCE [LARGE SCALE GENOMIC DNA]</scope>
    <source>
        <strain evidence="3 4">NML 030167</strain>
    </source>
</reference>
<evidence type="ECO:0000313" key="3">
    <source>
        <dbReference type="EMBL" id="OYO08726.1"/>
    </source>
</evidence>
<keyword evidence="1" id="KW-0732">Signal</keyword>
<evidence type="ECO:0000256" key="1">
    <source>
        <dbReference type="ARBA" id="ARBA00022729"/>
    </source>
</evidence>
<dbReference type="RefSeq" id="WP_094406941.1">
    <property type="nucleotide sequence ID" value="NZ_NMVO01000018.1"/>
</dbReference>
<comment type="caution">
    <text evidence="3">The sequence shown here is derived from an EMBL/GenBank/DDBJ whole genome shotgun (WGS) entry which is preliminary data.</text>
</comment>
<evidence type="ECO:0000259" key="2">
    <source>
        <dbReference type="SMART" id="SM00062"/>
    </source>
</evidence>
<dbReference type="AlphaFoldDB" id="A0A255G2Y4"/>
<protein>
    <submittedName>
        <fullName evidence="3">Ectoine/hydroxyectoine ABC transporter substrate-binding protein EhuB</fullName>
    </submittedName>
</protein>
<dbReference type="PROSITE" id="PS51318">
    <property type="entry name" value="TAT"/>
    <property type="match status" value="1"/>
</dbReference>
<dbReference type="SUPFAM" id="SSF53850">
    <property type="entry name" value="Periplasmic binding protein-like II"/>
    <property type="match status" value="1"/>
</dbReference>
<dbReference type="PANTHER" id="PTHR35936:SF17">
    <property type="entry name" value="ARGININE-BINDING EXTRACELLULAR PROTEIN ARTP"/>
    <property type="match status" value="1"/>
</dbReference>
<name>A0A255G2Y4_9ACTN</name>
<dbReference type="Proteomes" id="UP000215896">
    <property type="component" value="Unassembled WGS sequence"/>
</dbReference>
<organism evidence="3 4">
    <name type="scientific">Enemella evansiae</name>
    <dbReference type="NCBI Taxonomy" id="2016499"/>
    <lineage>
        <taxon>Bacteria</taxon>
        <taxon>Bacillati</taxon>
        <taxon>Actinomycetota</taxon>
        <taxon>Actinomycetes</taxon>
        <taxon>Propionibacteriales</taxon>
        <taxon>Propionibacteriaceae</taxon>
        <taxon>Enemella</taxon>
    </lineage>
</organism>
<dbReference type="InterPro" id="IPR006311">
    <property type="entry name" value="TAT_signal"/>
</dbReference>
<dbReference type="SMART" id="SM00062">
    <property type="entry name" value="PBPb"/>
    <property type="match status" value="1"/>
</dbReference>
<evidence type="ECO:0000313" key="4">
    <source>
        <dbReference type="Proteomes" id="UP000215896"/>
    </source>
</evidence>
<dbReference type="InterPro" id="IPR001638">
    <property type="entry name" value="Solute-binding_3/MltF_N"/>
</dbReference>
<dbReference type="GO" id="GO:0033294">
    <property type="term" value="F:ectoine binding"/>
    <property type="evidence" value="ECO:0007669"/>
    <property type="project" value="InterPro"/>
</dbReference>
<proteinExistence type="predicted"/>
<dbReference type="Pfam" id="PF00497">
    <property type="entry name" value="SBP_bac_3"/>
    <property type="match status" value="1"/>
</dbReference>
<keyword evidence="4" id="KW-1185">Reference proteome</keyword>
<gene>
    <name evidence="3" type="primary">ehuB</name>
    <name evidence="3" type="ORF">CGZ94_19645</name>
</gene>
<dbReference type="NCBIfam" id="TIGR02995">
    <property type="entry name" value="ectoine_ehuB"/>
    <property type="match status" value="1"/>
</dbReference>
<dbReference type="OrthoDB" id="9768183at2"/>
<dbReference type="EMBL" id="NMVO01000018">
    <property type="protein sequence ID" value="OYO08726.1"/>
    <property type="molecule type" value="Genomic_DNA"/>
</dbReference>
<sequence>MLDSPFSRRSLIAGGGAVAIGVLAGCTRTNVTPGNPAGGGGADLMSRATQQGFLTCVVGNEPPYTKVETDGTVTGCEPDVLRAVCKKLGINEVKGIVSPYESMIPGLQANRWDVIAAGLFMKQSRCSQVAYSEPVIVSTESFLVPAGNPKNITTVASVLADPSLKIGVIPGGFEEGILKSAKVPDNQRVSTADGRSGYEALKAKRVDAFLLPTLSLKSLVTNDASVEITPQVPDAPKTGSGAGFRPADKAFVDQYNQALAEFKKTPEFDAILDKWGFDPEAARSATAAELCKNEG</sequence>
<dbReference type="PANTHER" id="PTHR35936">
    <property type="entry name" value="MEMBRANE-BOUND LYTIC MUREIN TRANSGLYCOSYLASE F"/>
    <property type="match status" value="1"/>
</dbReference>
<dbReference type="GO" id="GO:0051470">
    <property type="term" value="P:ectoine transmembrane transport"/>
    <property type="evidence" value="ECO:0007669"/>
    <property type="project" value="InterPro"/>
</dbReference>
<accession>A0A255G2Y4</accession>
<dbReference type="Gene3D" id="3.40.190.10">
    <property type="entry name" value="Periplasmic binding protein-like II"/>
    <property type="match status" value="2"/>
</dbReference>
<accession>A0A4R6LNV8</accession>